<accession>A0A7V8VGE6</accession>
<evidence type="ECO:0000313" key="3">
    <source>
        <dbReference type="Proteomes" id="UP000542342"/>
    </source>
</evidence>
<dbReference type="EMBL" id="JACEFB010000014">
    <property type="protein sequence ID" value="MBA2227425.1"/>
    <property type="molecule type" value="Genomic_DNA"/>
</dbReference>
<dbReference type="Proteomes" id="UP000542342">
    <property type="component" value="Unassembled WGS sequence"/>
</dbReference>
<keyword evidence="3" id="KW-1185">Reference proteome</keyword>
<protein>
    <submittedName>
        <fullName evidence="2">Type I-MYXAN CRISPR-associated Cas8a1/Cmx1</fullName>
    </submittedName>
</protein>
<dbReference type="NCBIfam" id="TIGR03485">
    <property type="entry name" value="cas_csx13_N"/>
    <property type="match status" value="1"/>
</dbReference>
<dbReference type="GO" id="GO:0051607">
    <property type="term" value="P:defense response to virus"/>
    <property type="evidence" value="ECO:0007669"/>
    <property type="project" value="InterPro"/>
</dbReference>
<reference evidence="2 3" key="1">
    <citation type="submission" date="2020-07" db="EMBL/GenBank/DDBJ databases">
        <title>Thermogemmata thermophila gen. nov., sp. nov., a novel moderate thermophilic planctomycete from a Kamchatka hot spring.</title>
        <authorList>
            <person name="Elcheninov A.G."/>
            <person name="Podosokorskaya O.A."/>
            <person name="Kovaleva O.L."/>
            <person name="Novikov A."/>
            <person name="Bonch-Osmolovskaya E.A."/>
            <person name="Toshchakov S.V."/>
            <person name="Kublanov I.V."/>
        </authorList>
    </citation>
    <scope>NUCLEOTIDE SEQUENCE [LARGE SCALE GENOMIC DNA]</scope>
    <source>
        <strain evidence="2 3">2918</strain>
    </source>
</reference>
<dbReference type="AlphaFoldDB" id="A0A7V8VGE6"/>
<gene>
    <name evidence="2" type="primary">cas8a1</name>
    <name evidence="2" type="ORF">H0921_14800</name>
</gene>
<dbReference type="NCBIfam" id="TIGR03486">
    <property type="entry name" value="cas_csx13_C"/>
    <property type="match status" value="1"/>
</dbReference>
<organism evidence="2 3">
    <name type="scientific">Thermogemmata fonticola</name>
    <dbReference type="NCBI Taxonomy" id="2755323"/>
    <lineage>
        <taxon>Bacteria</taxon>
        <taxon>Pseudomonadati</taxon>
        <taxon>Planctomycetota</taxon>
        <taxon>Planctomycetia</taxon>
        <taxon>Gemmatales</taxon>
        <taxon>Gemmataceae</taxon>
        <taxon>Thermogemmata</taxon>
    </lineage>
</organism>
<evidence type="ECO:0000256" key="1">
    <source>
        <dbReference type="SAM" id="MobiDB-lite"/>
    </source>
</evidence>
<dbReference type="RefSeq" id="WP_194539289.1">
    <property type="nucleotide sequence ID" value="NZ_JACEFB010000014.1"/>
</dbReference>
<comment type="caution">
    <text evidence="2">The sequence shown here is derived from an EMBL/GenBank/DDBJ whole genome shotgun (WGS) entry which is preliminary data.</text>
</comment>
<dbReference type="InterPro" id="IPR019989">
    <property type="entry name" value="CRISPR-assoc_Csx13_N"/>
</dbReference>
<evidence type="ECO:0000313" key="2">
    <source>
        <dbReference type="EMBL" id="MBA2227425.1"/>
    </source>
</evidence>
<proteinExistence type="predicted"/>
<dbReference type="InterPro" id="IPR027811">
    <property type="entry name" value="CRISPR-assoc_Csx13_C"/>
</dbReference>
<feature type="region of interest" description="Disordered" evidence="1">
    <location>
        <begin position="356"/>
        <end position="386"/>
    </location>
</feature>
<sequence>MPRSRKSPTATTTKQAAPDDLILHLFAPGMSLMHRAGLGGLACTLDVLRQRYDKGLLTDAEVRPLILDGQPQWDIEEQQITLRFGTPENAGAYLQKLFQFAFQITPEGLIYLPGQHGDTQPSLAVLADLQAGLLLTFLQHGGTRDLAKDESTVQYDPGDVDNVHALPVTYKKCSGYKHQSLWKELVDTKGRLKQTPVDLDGPVYPGAVVRHQAWGDLTKLKDPPERALPLYFAMVGCLSLLVNRGLGVLLIPEVENLRDFLDVRPLITPRNARQTLVAGAADAALQAQVRVWSSQIIRRSGGSIPAIDAMTLAPTPWSTQQKSRVNTLHVPRLADRDLQRYERALACLPLRVMVPADSTPDGKSTRKRKTAKAEQPGAVPPPSPVYRQESVVRPHVAENLALGRPWYAGFIKFYTRKNPATDKPYLEQLRYEKGGLHAMIAEPKMWDEEGERRLVEAVHEAIRRTFGRIHRETDGEGKSPSQATKNRWDKFREELRLRLAGAKTANDARHALCDLFSRAGYVQVLSEHWRDILPKLADDRWQLTRDLALLALASYTGREDEKADAPEIVEGQANAT</sequence>
<name>A0A7V8VGE6_9BACT</name>